<dbReference type="InterPro" id="IPR000477">
    <property type="entry name" value="RT_dom"/>
</dbReference>
<evidence type="ECO:0000313" key="4">
    <source>
        <dbReference type="Proteomes" id="UP000023772"/>
    </source>
</evidence>
<proteinExistence type="inferred from homology"/>
<reference evidence="3 4" key="1">
    <citation type="submission" date="2014-03" db="EMBL/GenBank/DDBJ databases">
        <title>Complete genome sequence of a deeply braunched marine Bacteroidia bacterium Draconibacterium orientale type strain FH5T.</title>
        <authorList>
            <person name="Li X."/>
            <person name="Wang X."/>
            <person name="Xie Z."/>
            <person name="Du Z."/>
            <person name="Chen G."/>
        </authorList>
    </citation>
    <scope>NUCLEOTIDE SEQUENCE [LARGE SCALE GENOMIC DNA]</scope>
    <source>
        <strain evidence="3 4">FH5</strain>
    </source>
</reference>
<feature type="domain" description="Reverse transcriptase" evidence="2">
    <location>
        <begin position="58"/>
        <end position="418"/>
    </location>
</feature>
<gene>
    <name evidence="3" type="ORF">FH5T_19190</name>
</gene>
<dbReference type="EMBL" id="CP007451">
    <property type="protein sequence ID" value="AHW61042.1"/>
    <property type="molecule type" value="Genomic_DNA"/>
</dbReference>
<dbReference type="SUPFAM" id="SSF56672">
    <property type="entry name" value="DNA/RNA polymerases"/>
    <property type="match status" value="1"/>
</dbReference>
<name>A0ABM5QB26_9BACT</name>
<keyword evidence="4" id="KW-1185">Reference proteome</keyword>
<sequence length="533" mass="63434">MYISLALPRSCPSPLFFTYGRNKKKDWFKLKGYPHIGYPLNYSDRYKWIQRYITDPEKIASHSFLPFIHKTSKVRRFRKEYNEDTGELITKIVNGKHQNRDNSTKPRELYCASHIDSLIYSYYAFKLGKYYEEKVIELDIPDVATAYRTIPCTKETQLGKNKCNIDFANDVFEFISNFPQQEFVTITFDIKGFFDELNHKKLRENWIEVLNDHQLPPDHFNLYKNITRFAYVDLIDLFEAFKNQIITQKRTKDGFYGPIKKKRVSKIRFLRNQNAIAFCSKEDFLQRKGKLVKNKRYVKKDGKTITRNYGIPQGSPISSVLANIYMINFDKKINDFVKSVNGLYNRYSDDMVVVVPKAHKTRVIQLMKIAIDESDLQIQDEKTQIFHFKREKNRLVCGQEFNKVINWHKNLIYLGFEFDGETVLLKSASLSGYYRKMKRNINRSNFYVKHIRNNTRGILFKSRILKKFSYVGAKRRRIWKYNPNTNQYTKSDRYDWGNFLSYAYKASRVMMNNKIKKQTAGHWNKIHNLIKDI</sequence>
<accession>A0ABM5QB26</accession>
<dbReference type="PANTHER" id="PTHR34047:SF8">
    <property type="entry name" value="PROTEIN YKFC"/>
    <property type="match status" value="1"/>
</dbReference>
<organism evidence="3 4">
    <name type="scientific">Draconibacterium orientale</name>
    <dbReference type="NCBI Taxonomy" id="1168034"/>
    <lineage>
        <taxon>Bacteria</taxon>
        <taxon>Pseudomonadati</taxon>
        <taxon>Bacteroidota</taxon>
        <taxon>Bacteroidia</taxon>
        <taxon>Marinilabiliales</taxon>
        <taxon>Prolixibacteraceae</taxon>
        <taxon>Draconibacterium</taxon>
    </lineage>
</organism>
<evidence type="ECO:0000256" key="1">
    <source>
        <dbReference type="ARBA" id="ARBA00034120"/>
    </source>
</evidence>
<dbReference type="PROSITE" id="PS50878">
    <property type="entry name" value="RT_POL"/>
    <property type="match status" value="1"/>
</dbReference>
<evidence type="ECO:0000313" key="3">
    <source>
        <dbReference type="EMBL" id="AHW61042.1"/>
    </source>
</evidence>
<dbReference type="InterPro" id="IPR051083">
    <property type="entry name" value="GrpII_Intron_Splice-Mob/Def"/>
</dbReference>
<evidence type="ECO:0000259" key="2">
    <source>
        <dbReference type="PROSITE" id="PS50878"/>
    </source>
</evidence>
<comment type="similarity">
    <text evidence="1">Belongs to the bacterial reverse transcriptase family.</text>
</comment>
<dbReference type="Pfam" id="PF00078">
    <property type="entry name" value="RVT_1"/>
    <property type="match status" value="1"/>
</dbReference>
<dbReference type="PANTHER" id="PTHR34047">
    <property type="entry name" value="NUCLEAR INTRON MATURASE 1, MITOCHONDRIAL-RELATED"/>
    <property type="match status" value="1"/>
</dbReference>
<dbReference type="Proteomes" id="UP000023772">
    <property type="component" value="Chromosome"/>
</dbReference>
<dbReference type="InterPro" id="IPR043502">
    <property type="entry name" value="DNA/RNA_pol_sf"/>
</dbReference>
<protein>
    <submittedName>
        <fullName evidence="3">DNA polymerase</fullName>
    </submittedName>
</protein>